<gene>
    <name evidence="1" type="ORF">FWILDA_LOCUS17683</name>
</gene>
<evidence type="ECO:0000313" key="1">
    <source>
        <dbReference type="EMBL" id="CAI2196645.1"/>
    </source>
</evidence>
<comment type="caution">
    <text evidence="1">The sequence shown here is derived from an EMBL/GenBank/DDBJ whole genome shotgun (WGS) entry which is preliminary data.</text>
</comment>
<keyword evidence="2" id="KW-1185">Reference proteome</keyword>
<dbReference type="EMBL" id="CAMKVN010014648">
    <property type="protein sequence ID" value="CAI2196645.1"/>
    <property type="molecule type" value="Genomic_DNA"/>
</dbReference>
<organism evidence="1 2">
    <name type="scientific">Funneliformis geosporum</name>
    <dbReference type="NCBI Taxonomy" id="1117311"/>
    <lineage>
        <taxon>Eukaryota</taxon>
        <taxon>Fungi</taxon>
        <taxon>Fungi incertae sedis</taxon>
        <taxon>Mucoromycota</taxon>
        <taxon>Glomeromycotina</taxon>
        <taxon>Glomeromycetes</taxon>
        <taxon>Glomerales</taxon>
        <taxon>Glomeraceae</taxon>
        <taxon>Funneliformis</taxon>
    </lineage>
</organism>
<reference evidence="1" key="1">
    <citation type="submission" date="2022-08" db="EMBL/GenBank/DDBJ databases">
        <authorList>
            <person name="Kallberg Y."/>
            <person name="Tangrot J."/>
            <person name="Rosling A."/>
        </authorList>
    </citation>
    <scope>NUCLEOTIDE SEQUENCE</scope>
    <source>
        <strain evidence="1">Wild A</strain>
    </source>
</reference>
<sequence length="50" mass="6049">MNNEVKDKILGIEIEDDIELDVEDKEYNSEIEESKDEYMKISFKLIIRRK</sequence>
<proteinExistence type="predicted"/>
<accession>A0A9W4TAP9</accession>
<evidence type="ECO:0000313" key="2">
    <source>
        <dbReference type="Proteomes" id="UP001153678"/>
    </source>
</evidence>
<name>A0A9W4TAP9_9GLOM</name>
<dbReference type="AlphaFoldDB" id="A0A9W4TAP9"/>
<feature type="non-terminal residue" evidence="1">
    <location>
        <position position="50"/>
    </location>
</feature>
<dbReference type="Proteomes" id="UP001153678">
    <property type="component" value="Unassembled WGS sequence"/>
</dbReference>
<protein>
    <submittedName>
        <fullName evidence="1">3807_t:CDS:1</fullName>
    </submittedName>
</protein>